<dbReference type="SUPFAM" id="SSF53474">
    <property type="entry name" value="alpha/beta-Hydrolases"/>
    <property type="match status" value="1"/>
</dbReference>
<dbReference type="Proteomes" id="UP001501563">
    <property type="component" value="Unassembled WGS sequence"/>
</dbReference>
<name>A0ABP7L2J5_9ACTN</name>
<dbReference type="EMBL" id="BAAAZA010000031">
    <property type="protein sequence ID" value="GAA3893899.1"/>
    <property type="molecule type" value="Genomic_DNA"/>
</dbReference>
<evidence type="ECO:0000256" key="2">
    <source>
        <dbReference type="ARBA" id="ARBA00022963"/>
    </source>
</evidence>
<dbReference type="PANTHER" id="PTHR10272">
    <property type="entry name" value="PLATELET-ACTIVATING FACTOR ACETYLHYDROLASE"/>
    <property type="match status" value="1"/>
</dbReference>
<keyword evidence="1" id="KW-0378">Hydrolase</keyword>
<organism evidence="6 7">
    <name type="scientific">Streptomyces lannensis</name>
    <dbReference type="NCBI Taxonomy" id="766498"/>
    <lineage>
        <taxon>Bacteria</taxon>
        <taxon>Bacillati</taxon>
        <taxon>Actinomycetota</taxon>
        <taxon>Actinomycetes</taxon>
        <taxon>Kitasatosporales</taxon>
        <taxon>Streptomycetaceae</taxon>
        <taxon>Streptomyces</taxon>
    </lineage>
</organism>
<protein>
    <submittedName>
        <fullName evidence="6">Lipase</fullName>
    </submittedName>
</protein>
<dbReference type="PANTHER" id="PTHR10272:SF0">
    <property type="entry name" value="PLATELET-ACTIVATING FACTOR ACETYLHYDROLASE"/>
    <property type="match status" value="1"/>
</dbReference>
<feature type="signal peptide" evidence="5">
    <location>
        <begin position="1"/>
        <end position="34"/>
    </location>
</feature>
<keyword evidence="3" id="KW-0443">Lipid metabolism</keyword>
<accession>A0ABP7L2J5</accession>
<dbReference type="PROSITE" id="PS51318">
    <property type="entry name" value="TAT"/>
    <property type="match status" value="1"/>
</dbReference>
<dbReference type="InterPro" id="IPR029058">
    <property type="entry name" value="AB_hydrolase_fold"/>
</dbReference>
<dbReference type="Gene3D" id="3.40.50.1820">
    <property type="entry name" value="alpha/beta hydrolase"/>
    <property type="match status" value="1"/>
</dbReference>
<evidence type="ECO:0000313" key="7">
    <source>
        <dbReference type="Proteomes" id="UP001501563"/>
    </source>
</evidence>
<keyword evidence="2" id="KW-0442">Lipid degradation</keyword>
<evidence type="ECO:0000256" key="5">
    <source>
        <dbReference type="SAM" id="SignalP"/>
    </source>
</evidence>
<feature type="chain" id="PRO_5046063988" evidence="5">
    <location>
        <begin position="35"/>
        <end position="395"/>
    </location>
</feature>
<evidence type="ECO:0000256" key="3">
    <source>
        <dbReference type="ARBA" id="ARBA00023098"/>
    </source>
</evidence>
<gene>
    <name evidence="6" type="ORF">GCM10022207_72290</name>
</gene>
<evidence type="ECO:0000256" key="1">
    <source>
        <dbReference type="ARBA" id="ARBA00022801"/>
    </source>
</evidence>
<evidence type="ECO:0000256" key="4">
    <source>
        <dbReference type="SAM" id="MobiDB-lite"/>
    </source>
</evidence>
<dbReference type="Pfam" id="PF03403">
    <property type="entry name" value="PAF-AH_p_II"/>
    <property type="match status" value="1"/>
</dbReference>
<evidence type="ECO:0000313" key="6">
    <source>
        <dbReference type="EMBL" id="GAA3893899.1"/>
    </source>
</evidence>
<keyword evidence="7" id="KW-1185">Reference proteome</keyword>
<comment type="caution">
    <text evidence="6">The sequence shown here is derived from an EMBL/GenBank/DDBJ whole genome shotgun (WGS) entry which is preliminary data.</text>
</comment>
<sequence length="395" mass="42650">MRPVRPNRRCLIAGGLAAAAAAAVPLSVSTPAMATELIPIRLAGPTGPAPVGAVELHLVDPSRTDPWSGQAREVMVTVTYPAASVCDRARLPWLPAGAERALKARFGGAVDGYALPETHTADRAPARPGRRPVLLHSPGYQSDRTYNTLVIEELASWGYVVAAVDHPYDSGEVEFPDGRVVVNRPDDASDEARTAAVALRADDLRFVLDQLTVLERGGNPDAEGRPLPRGLHGTLDLTRVGAFGHSRGGAASASVMYLDRRVRAGIDMDGALYGPVIEHGLDRPFLLMDTAVHDGLNKDGSWQPFWGHLKDWHRCLRLADADHNSFTDIVAIAPQIPEAVRNTLQIGTIPADRAVAAVRATVRAFFDLQLRDRRDTRHLLWGAAPRYPGIEYIAG</sequence>
<dbReference type="InterPro" id="IPR006311">
    <property type="entry name" value="TAT_signal"/>
</dbReference>
<keyword evidence="5" id="KW-0732">Signal</keyword>
<feature type="region of interest" description="Disordered" evidence="4">
    <location>
        <begin position="117"/>
        <end position="138"/>
    </location>
</feature>
<reference evidence="7" key="1">
    <citation type="journal article" date="2019" name="Int. J. Syst. Evol. Microbiol.">
        <title>The Global Catalogue of Microorganisms (GCM) 10K type strain sequencing project: providing services to taxonomists for standard genome sequencing and annotation.</title>
        <authorList>
            <consortium name="The Broad Institute Genomics Platform"/>
            <consortium name="The Broad Institute Genome Sequencing Center for Infectious Disease"/>
            <person name="Wu L."/>
            <person name="Ma J."/>
        </authorList>
    </citation>
    <scope>NUCLEOTIDE SEQUENCE [LARGE SCALE GENOMIC DNA]</scope>
    <source>
        <strain evidence="7">JCM 16578</strain>
    </source>
</reference>
<proteinExistence type="predicted"/>